<keyword evidence="3" id="KW-1185">Reference proteome</keyword>
<dbReference type="EMBL" id="QBUD01000007">
    <property type="protein sequence ID" value="PUB13630.1"/>
    <property type="molecule type" value="Genomic_DNA"/>
</dbReference>
<dbReference type="Proteomes" id="UP000244523">
    <property type="component" value="Unassembled WGS sequence"/>
</dbReference>
<keyword evidence="1" id="KW-0175">Coiled coil</keyword>
<evidence type="ECO:0000256" key="1">
    <source>
        <dbReference type="SAM" id="Coils"/>
    </source>
</evidence>
<accession>A0A2T6KES0</accession>
<protein>
    <submittedName>
        <fullName evidence="2">Uncharacterized protein</fullName>
    </submittedName>
</protein>
<evidence type="ECO:0000313" key="3">
    <source>
        <dbReference type="Proteomes" id="UP000244523"/>
    </source>
</evidence>
<sequence>MARAMFTDLWDGRALEAKDAKETLNKQLKALGAEVKSLLGRIVQATSLAVIGAYEACIE</sequence>
<organism evidence="2 3">
    <name type="scientific">Yoonia sediminilitoris</name>
    <dbReference type="NCBI Taxonomy" id="1286148"/>
    <lineage>
        <taxon>Bacteria</taxon>
        <taxon>Pseudomonadati</taxon>
        <taxon>Pseudomonadota</taxon>
        <taxon>Alphaproteobacteria</taxon>
        <taxon>Rhodobacterales</taxon>
        <taxon>Paracoccaceae</taxon>
        <taxon>Yoonia</taxon>
    </lineage>
</organism>
<gene>
    <name evidence="2" type="ORF">C8N45_10790</name>
</gene>
<comment type="caution">
    <text evidence="2">The sequence shown here is derived from an EMBL/GenBank/DDBJ whole genome shotgun (WGS) entry which is preliminary data.</text>
</comment>
<proteinExistence type="predicted"/>
<dbReference type="AlphaFoldDB" id="A0A2T6KES0"/>
<reference evidence="2 3" key="1">
    <citation type="submission" date="2018-04" db="EMBL/GenBank/DDBJ databases">
        <title>Genomic Encyclopedia of Archaeal and Bacterial Type Strains, Phase II (KMG-II): from individual species to whole genera.</title>
        <authorList>
            <person name="Goeker M."/>
        </authorList>
    </citation>
    <scope>NUCLEOTIDE SEQUENCE [LARGE SCALE GENOMIC DNA]</scope>
    <source>
        <strain evidence="2 3">DSM 29955</strain>
    </source>
</reference>
<evidence type="ECO:0000313" key="2">
    <source>
        <dbReference type="EMBL" id="PUB13630.1"/>
    </source>
</evidence>
<feature type="coiled-coil region" evidence="1">
    <location>
        <begin position="14"/>
        <end position="41"/>
    </location>
</feature>
<name>A0A2T6KES0_9RHOB</name>